<gene>
    <name evidence="3" type="ORF">OD459_06195</name>
</gene>
<evidence type="ECO:0000256" key="1">
    <source>
        <dbReference type="ARBA" id="ARBA00010613"/>
    </source>
</evidence>
<dbReference type="Proteomes" id="UP001163104">
    <property type="component" value="Chromosome"/>
</dbReference>
<evidence type="ECO:0000259" key="2">
    <source>
        <dbReference type="PROSITE" id="PS50263"/>
    </source>
</evidence>
<dbReference type="InterPro" id="IPR003010">
    <property type="entry name" value="C-N_Hydrolase"/>
</dbReference>
<proteinExistence type="inferred from homology"/>
<dbReference type="InterPro" id="IPR001110">
    <property type="entry name" value="UPF0012_CS"/>
</dbReference>
<protein>
    <submittedName>
        <fullName evidence="3">Carbon-nitrogen family hydrolase</fullName>
    </submittedName>
</protein>
<evidence type="ECO:0000313" key="4">
    <source>
        <dbReference type="Proteomes" id="UP001163104"/>
    </source>
</evidence>
<dbReference type="PROSITE" id="PS50263">
    <property type="entry name" value="CN_HYDROLASE"/>
    <property type="match status" value="1"/>
</dbReference>
<comment type="similarity">
    <text evidence="1">Belongs to the carbon-nitrogen hydrolase superfamily. NIT1/NIT2 family.</text>
</comment>
<dbReference type="PROSITE" id="PS01227">
    <property type="entry name" value="UPF0012"/>
    <property type="match status" value="1"/>
</dbReference>
<dbReference type="Pfam" id="PF00795">
    <property type="entry name" value="CN_hydrolase"/>
    <property type="match status" value="1"/>
</dbReference>
<accession>A0AA46P732</accession>
<dbReference type="InterPro" id="IPR036526">
    <property type="entry name" value="C-N_Hydrolase_sf"/>
</dbReference>
<dbReference type="AlphaFoldDB" id="A0AA46P732"/>
<dbReference type="RefSeq" id="WP_048008057.1">
    <property type="nucleotide sequence ID" value="NZ_CP107027.1"/>
</dbReference>
<dbReference type="PANTHER" id="PTHR23088:SF27">
    <property type="entry name" value="DEAMINATED GLUTATHIONE AMIDASE"/>
    <property type="match status" value="1"/>
</dbReference>
<dbReference type="GO" id="GO:0016787">
    <property type="term" value="F:hydrolase activity"/>
    <property type="evidence" value="ECO:0007669"/>
    <property type="project" value="UniProtKB-KW"/>
</dbReference>
<feature type="domain" description="CN hydrolase" evidence="2">
    <location>
        <begin position="3"/>
        <end position="239"/>
    </location>
</feature>
<dbReference type="SUPFAM" id="SSF56317">
    <property type="entry name" value="Carbon-nitrogen hydrolase"/>
    <property type="match status" value="1"/>
</dbReference>
<evidence type="ECO:0000313" key="3">
    <source>
        <dbReference type="EMBL" id="UYG96619.1"/>
    </source>
</evidence>
<sequence length="262" mass="29485">MKLKVACLQMDIAFGKPEKNFIAAEAMIHKALKSNPDVLVLPELWTTGYDLTRLDEIADQDAAFALAFLKEIAQKNKVHLIGGSVAKKTAEGIYNTLLIVDNNGDLIHEYSKLHLFKLMNEHLYLKGGSARGEFSLDNRKFAGMICYDIRFPEWIRTHTAEGAEALFVVAQWPLARLSHWRTLLIARAIENQCYVIACNRSGSDPANVFAGHSMIIDPWGDVLAEGSETEEILHAEIDLDKVKEVRSLIPIFDDRKPDFYRG</sequence>
<name>A0AA46P732_CYTFI</name>
<dbReference type="EMBL" id="CP107027">
    <property type="protein sequence ID" value="UYG96619.1"/>
    <property type="molecule type" value="Genomic_DNA"/>
</dbReference>
<reference evidence="3" key="1">
    <citation type="submission" date="2022-10" db="EMBL/GenBank/DDBJ databases">
        <title>Mechanism of multi-heavy metal repair in Cytobacillus Firmus M7.</title>
        <authorList>
            <person name="Li X."/>
            <person name="Yu C."/>
        </authorList>
    </citation>
    <scope>NUCLEOTIDE SEQUENCE</scope>
    <source>
        <strain evidence="3">M7</strain>
    </source>
</reference>
<dbReference type="CDD" id="cd07583">
    <property type="entry name" value="nitrilase_5"/>
    <property type="match status" value="1"/>
</dbReference>
<organism evidence="3 4">
    <name type="scientific">Cytobacillus firmus</name>
    <name type="common">Bacillus firmus</name>
    <dbReference type="NCBI Taxonomy" id="1399"/>
    <lineage>
        <taxon>Bacteria</taxon>
        <taxon>Bacillati</taxon>
        <taxon>Bacillota</taxon>
        <taxon>Bacilli</taxon>
        <taxon>Bacillales</taxon>
        <taxon>Bacillaceae</taxon>
        <taxon>Cytobacillus</taxon>
    </lineage>
</organism>
<dbReference type="Gene3D" id="3.60.110.10">
    <property type="entry name" value="Carbon-nitrogen hydrolase"/>
    <property type="match status" value="1"/>
</dbReference>
<dbReference type="PANTHER" id="PTHR23088">
    <property type="entry name" value="NITRILASE-RELATED"/>
    <property type="match status" value="1"/>
</dbReference>
<keyword evidence="3" id="KW-0378">Hydrolase</keyword>